<dbReference type="InterPro" id="IPR017582">
    <property type="entry name" value="SelU"/>
</dbReference>
<dbReference type="PANTHER" id="PTHR30401">
    <property type="entry name" value="TRNA 2-SELENOURIDINE SYNTHASE"/>
    <property type="match status" value="1"/>
</dbReference>
<evidence type="ECO:0000313" key="4">
    <source>
        <dbReference type="Proteomes" id="UP001230188"/>
    </source>
</evidence>
<dbReference type="PANTHER" id="PTHR30401:SF0">
    <property type="entry name" value="TRNA 2-SELENOURIDINE SYNTHASE"/>
    <property type="match status" value="1"/>
</dbReference>
<dbReference type="Pfam" id="PF26341">
    <property type="entry name" value="AAA_SelU"/>
    <property type="match status" value="1"/>
</dbReference>
<gene>
    <name evidence="3" type="ORF">CTAYLR_008138</name>
</gene>
<keyword evidence="1" id="KW-0711">Selenium</keyword>
<accession>A0AAD7XQ36</accession>
<evidence type="ECO:0000259" key="2">
    <source>
        <dbReference type="PROSITE" id="PS50206"/>
    </source>
</evidence>
<dbReference type="InterPro" id="IPR001763">
    <property type="entry name" value="Rhodanese-like_dom"/>
</dbReference>
<name>A0AAD7XQ36_9STRA</name>
<dbReference type="PROSITE" id="PS00380">
    <property type="entry name" value="RHODANESE_1"/>
    <property type="match status" value="1"/>
</dbReference>
<dbReference type="InterPro" id="IPR036873">
    <property type="entry name" value="Rhodanese-like_dom_sf"/>
</dbReference>
<dbReference type="InterPro" id="IPR001307">
    <property type="entry name" value="Thiosulphate_STrfase_CS"/>
</dbReference>
<reference evidence="3" key="1">
    <citation type="submission" date="2023-01" db="EMBL/GenBank/DDBJ databases">
        <title>Metagenome sequencing of chrysophaentin producing Chrysophaeum taylorii.</title>
        <authorList>
            <person name="Davison J."/>
            <person name="Bewley C."/>
        </authorList>
    </citation>
    <scope>NUCLEOTIDE SEQUENCE</scope>
    <source>
        <strain evidence="3">NIES-1699</strain>
    </source>
</reference>
<dbReference type="GO" id="GO:0043828">
    <property type="term" value="F:tRNA 2-selenouridine synthase activity"/>
    <property type="evidence" value="ECO:0007669"/>
    <property type="project" value="InterPro"/>
</dbReference>
<sequence>MQKQVVSGDEVESILWNGGGAKEGALARLVELVKAERSQGVEAEAFVRLVERGTQCIDVRSPGEFLRGHVPGATNVPLFDNAERAAVGTCYKHSGRAAAMALGMAKVSKKKEALWEALEAAAATGVACVYCWRGGLRSGAVAWLLRRRGTEVHCLAGGYKGFRRWVRGVVGDCVEASRREDDRIDLALGGDEEKSDEEIDCSRKPDPPVVIVAGRTGVGKTRVLRALRERGRQILDLEGLANHRGSAFGWVSEQPSTEAFENEVAMAWRRLDPTQPVFVEDEETHVGTCSVPKGLYAKMRDAELVGRLVASLDQRVRVLVDDYADEDPAALARRVEATTTRISKRLGGDRTKQALALVEAGDKKNFTRLLLAAYYDKLYDAHLAKRPRAVVDVQVPEADPYDADETARRFLEALNLL</sequence>
<dbReference type="SUPFAM" id="SSF52821">
    <property type="entry name" value="Rhodanese/Cell cycle control phosphatase"/>
    <property type="match status" value="1"/>
</dbReference>
<evidence type="ECO:0000313" key="3">
    <source>
        <dbReference type="EMBL" id="KAJ8609845.1"/>
    </source>
</evidence>
<dbReference type="SMART" id="SM00450">
    <property type="entry name" value="RHOD"/>
    <property type="match status" value="1"/>
</dbReference>
<dbReference type="AlphaFoldDB" id="A0AAD7XQ36"/>
<keyword evidence="4" id="KW-1185">Reference proteome</keyword>
<dbReference type="EMBL" id="JAQMWT010000129">
    <property type="protein sequence ID" value="KAJ8609845.1"/>
    <property type="molecule type" value="Genomic_DNA"/>
</dbReference>
<evidence type="ECO:0000256" key="1">
    <source>
        <dbReference type="ARBA" id="ARBA00023266"/>
    </source>
</evidence>
<dbReference type="Pfam" id="PF00581">
    <property type="entry name" value="Rhodanese"/>
    <property type="match status" value="1"/>
</dbReference>
<dbReference type="GO" id="GO:0004792">
    <property type="term" value="F:thiosulfate-cyanide sulfurtransferase activity"/>
    <property type="evidence" value="ECO:0007669"/>
    <property type="project" value="InterPro"/>
</dbReference>
<dbReference type="GO" id="GO:0002098">
    <property type="term" value="P:tRNA wobble uridine modification"/>
    <property type="evidence" value="ECO:0007669"/>
    <property type="project" value="InterPro"/>
</dbReference>
<comment type="caution">
    <text evidence="3">The sequence shown here is derived from an EMBL/GenBank/DDBJ whole genome shotgun (WGS) entry which is preliminary data.</text>
</comment>
<proteinExistence type="predicted"/>
<protein>
    <recommendedName>
        <fullName evidence="2">Rhodanese domain-containing protein</fullName>
    </recommendedName>
</protein>
<dbReference type="InterPro" id="IPR058840">
    <property type="entry name" value="AAA_SelU"/>
</dbReference>
<dbReference type="Gene3D" id="3.40.250.10">
    <property type="entry name" value="Rhodanese-like domain"/>
    <property type="match status" value="1"/>
</dbReference>
<feature type="domain" description="Rhodanese" evidence="2">
    <location>
        <begin position="50"/>
        <end position="171"/>
    </location>
</feature>
<dbReference type="Proteomes" id="UP001230188">
    <property type="component" value="Unassembled WGS sequence"/>
</dbReference>
<dbReference type="PROSITE" id="PS50206">
    <property type="entry name" value="RHODANESE_3"/>
    <property type="match status" value="1"/>
</dbReference>
<organism evidence="3 4">
    <name type="scientific">Chrysophaeum taylorii</name>
    <dbReference type="NCBI Taxonomy" id="2483200"/>
    <lineage>
        <taxon>Eukaryota</taxon>
        <taxon>Sar</taxon>
        <taxon>Stramenopiles</taxon>
        <taxon>Ochrophyta</taxon>
        <taxon>Pelagophyceae</taxon>
        <taxon>Pelagomonadales</taxon>
        <taxon>Pelagomonadaceae</taxon>
        <taxon>Chrysophaeum</taxon>
    </lineage>
</organism>